<evidence type="ECO:0000256" key="7">
    <source>
        <dbReference type="ARBA" id="ARBA00023180"/>
    </source>
</evidence>
<dbReference type="HOGENOM" id="CLU_003818_0_2_1"/>
<feature type="active site" evidence="11">
    <location>
        <position position="265"/>
    </location>
</feature>
<dbReference type="GO" id="GO:0005509">
    <property type="term" value="F:calcium ion binding"/>
    <property type="evidence" value="ECO:0007669"/>
    <property type="project" value="InterPro"/>
</dbReference>
<keyword evidence="7" id="KW-0325">Glycoprotein</keyword>
<evidence type="ECO:0000256" key="13">
    <source>
        <dbReference type="RuleBase" id="RU361193"/>
    </source>
</evidence>
<evidence type="ECO:0000256" key="11">
    <source>
        <dbReference type="PIRSR" id="PIRSR601382-1"/>
    </source>
</evidence>
<protein>
    <recommendedName>
        <fullName evidence="13">alpha-1,2-Mannosidase</fullName>
        <ecNumber evidence="13">3.2.1.-</ecNumber>
    </recommendedName>
</protein>
<dbReference type="GO" id="GO:0016020">
    <property type="term" value="C:membrane"/>
    <property type="evidence" value="ECO:0007669"/>
    <property type="project" value="InterPro"/>
</dbReference>
<dbReference type="InterPro" id="IPR001382">
    <property type="entry name" value="Glyco_hydro_47"/>
</dbReference>
<dbReference type="PRINTS" id="PR00747">
    <property type="entry name" value="GLYHDRLASE47"/>
</dbReference>
<sequence>MRFPSSSVLALGLIGPALAYPKPGATKRGSPNPTRAAAVKAAFQTSWNAYHHFAFPHDDLHPVSNSFDDERNGWGSSAIDGLDTAILMGDADIVNTILQYVPQINFTTTAVANQGISVFETNIRYLGGLLSAYDLLRGPFSSLATNQTLVNSLLRQAQTLANGLKVAFTTPSGVPDPTVFFNPTVRRSGASSNNVAEIGSLVLEWTRLSDLTGNPQYAQLAQKGESYLLNPKGSPEAWPGLIGTFVSTSNGTFQDSSGSWSGLMDSFYEYLIKMYLYDPVAFAHYKDRWVLAADSTIAHLASHPSTRKDLTFLSSYNGQSTSPNSGHLASFAGGNFILGGILLNEQKYIDFGIKLASSYFATYNQTASGIGPEGFAWVDSVTGAGGSPPSSQSGFYSSAGFWVTAPYYILRPETLESLYYAYRVTGDSKWQDLAWEAFSAIEDACRAGSAYSSINDVTQANGGGASDDMESFWFAEALKYAYLIFAEESDVQVQANGGNKFVFNTEAHPFSIRSSSRRGGHLA</sequence>
<dbReference type="Proteomes" id="UP000024376">
    <property type="component" value="Unassembled WGS sequence"/>
</dbReference>
<feature type="chain" id="PRO_5001534257" description="alpha-1,2-Mannosidase" evidence="14">
    <location>
        <begin position="20"/>
        <end position="523"/>
    </location>
</feature>
<evidence type="ECO:0000256" key="2">
    <source>
        <dbReference type="ARBA" id="ARBA00004922"/>
    </source>
</evidence>
<feature type="active site" description="Proton donor" evidence="11">
    <location>
        <position position="120"/>
    </location>
</feature>
<evidence type="ECO:0000313" key="16">
    <source>
        <dbReference type="Proteomes" id="UP000024376"/>
    </source>
</evidence>
<reference evidence="16" key="1">
    <citation type="journal article" date="2013" name="Ind. Biotechnol.">
        <title>Comparative genomics analysis of Trichoderma reesei strains.</title>
        <authorList>
            <person name="Koike H."/>
            <person name="Aerts A."/>
            <person name="LaButti K."/>
            <person name="Grigoriev I.V."/>
            <person name="Baker S.E."/>
        </authorList>
    </citation>
    <scope>NUCLEOTIDE SEQUENCE [LARGE SCALE GENOMIC DNA]</scope>
    <source>
        <strain evidence="16">ATCC 56765 / BCRC 32924 / NRRL 11460 / Rut C-30</strain>
    </source>
</reference>
<evidence type="ECO:0000256" key="10">
    <source>
        <dbReference type="ARBA" id="ARBA00048605"/>
    </source>
</evidence>
<dbReference type="AlphaFoldDB" id="A0A024SFE9"/>
<dbReference type="GO" id="GO:0004571">
    <property type="term" value="F:mannosyl-oligosaccharide 1,2-alpha-mannosidase activity"/>
    <property type="evidence" value="ECO:0007669"/>
    <property type="project" value="UniProtKB-EC"/>
</dbReference>
<dbReference type="Gene3D" id="1.50.10.10">
    <property type="match status" value="1"/>
</dbReference>
<feature type="binding site" evidence="12">
    <location>
        <position position="505"/>
    </location>
    <ligand>
        <name>Ca(2+)</name>
        <dbReference type="ChEBI" id="CHEBI:29108"/>
    </ligand>
</feature>
<accession>A0A024SFE9</accession>
<dbReference type="OrthoDB" id="8118055at2759"/>
<dbReference type="EMBL" id="KI911141">
    <property type="protein sequence ID" value="ETS04310.1"/>
    <property type="molecule type" value="Genomic_DNA"/>
</dbReference>
<gene>
    <name evidence="15" type="ORF">M419DRAFT_122299</name>
</gene>
<dbReference type="InterPro" id="IPR012341">
    <property type="entry name" value="6hp_glycosidase-like_sf"/>
</dbReference>
<comment type="cofactor">
    <cofactor evidence="1 12">
        <name>Ca(2+)</name>
        <dbReference type="ChEBI" id="CHEBI:29108"/>
    </cofactor>
</comment>
<comment type="catalytic activity">
    <reaction evidence="9">
        <text>N(4)-(alpha-D-Man-(1-&gt;2)-alpha-D-Man-(1-&gt;2)-alpha-D-Man-(1-&gt;3)-[alpha-D-Man-(1-&gt;3)-[alpha-D-Man-(1-&gt;2)-alpha-D-Man-(1-&gt;6)]-alpha-D-Man-(1-&gt;6)]-beta-D-Man-(1-&gt;4)-beta-D-GlcNAc-(1-&gt;4)-beta-D-GlcNAc)-L-asparaginyl-[protein] (N-glucan mannose isomer 8A1,2,3B1,3) + 3 H2O = N(4)-(alpha-D-Man-(1-&gt;3)-[alpha-D-Man-(1-&gt;3)-[alpha-D-Man-(1-&gt;6)]-alpha-D-Man-(1-&gt;6)]-beta-D-Man-(1-&gt;4)-beta-D-GlcNAc-(1-&gt;4)-beta-D-GlcNAc)-L-asparaginyl-[protein] (N-glucan mannose isomer 5A1,2) + 3 beta-D-mannose</text>
        <dbReference type="Rhea" id="RHEA:56028"/>
        <dbReference type="Rhea" id="RHEA-COMP:14358"/>
        <dbReference type="Rhea" id="RHEA-COMP:14367"/>
        <dbReference type="ChEBI" id="CHEBI:15377"/>
        <dbReference type="ChEBI" id="CHEBI:28563"/>
        <dbReference type="ChEBI" id="CHEBI:59087"/>
        <dbReference type="ChEBI" id="CHEBI:60628"/>
        <dbReference type="EC" id="3.2.1.113"/>
    </reaction>
</comment>
<dbReference type="SMR" id="A0A024SFE9"/>
<organism evidence="15 16">
    <name type="scientific">Hypocrea jecorina (strain ATCC 56765 / BCRC 32924 / NRRL 11460 / Rut C-30)</name>
    <name type="common">Trichoderma reesei</name>
    <dbReference type="NCBI Taxonomy" id="1344414"/>
    <lineage>
        <taxon>Eukaryota</taxon>
        <taxon>Fungi</taxon>
        <taxon>Dikarya</taxon>
        <taxon>Ascomycota</taxon>
        <taxon>Pezizomycotina</taxon>
        <taxon>Sordariomycetes</taxon>
        <taxon>Hypocreomycetidae</taxon>
        <taxon>Hypocreales</taxon>
        <taxon>Hypocreaceae</taxon>
        <taxon>Trichoderma</taxon>
    </lineage>
</organism>
<comment type="pathway">
    <text evidence="2">Protein modification; protein glycosylation.</text>
</comment>
<keyword evidence="12" id="KW-0106">Calcium</keyword>
<evidence type="ECO:0000256" key="5">
    <source>
        <dbReference type="ARBA" id="ARBA00022801"/>
    </source>
</evidence>
<dbReference type="FunFam" id="1.50.10.10:FF:000047">
    <property type="entry name" value="Mannosyl-oligosaccharide alpha-1,2-mannosidase"/>
    <property type="match status" value="1"/>
</dbReference>
<dbReference type="GO" id="GO:0005783">
    <property type="term" value="C:endoplasmic reticulum"/>
    <property type="evidence" value="ECO:0007669"/>
    <property type="project" value="TreeGrafter"/>
</dbReference>
<keyword evidence="5 13" id="KW-0378">Hydrolase</keyword>
<feature type="active site" description="Proton donor" evidence="11">
    <location>
        <position position="373"/>
    </location>
</feature>
<dbReference type="EC" id="3.2.1.-" evidence="13"/>
<keyword evidence="6" id="KW-1015">Disulfide bond</keyword>
<dbReference type="UniPathway" id="UPA00378"/>
<feature type="signal peptide" evidence="14">
    <location>
        <begin position="1"/>
        <end position="19"/>
    </location>
</feature>
<dbReference type="SUPFAM" id="SSF48225">
    <property type="entry name" value="Seven-hairpin glycosidases"/>
    <property type="match status" value="1"/>
</dbReference>
<comment type="catalytic activity">
    <reaction evidence="10">
        <text>N(4)-(alpha-D-Man-(1-&gt;2)-alpha-D-Man-(1-&gt;2)-alpha-D-Man-(1-&gt;3)-[alpha-D-Man-(1-&gt;2)-alpha-D-Man-(1-&gt;3)-[alpha-D-Man-(1-&gt;2)-alpha-D-Man-(1-&gt;6)]-alpha-D-Man-(1-&gt;6)]-beta-D-Man-(1-&gt;4)-beta-D-GlcNAc-(1-&gt;4)-beta-D-GlcNAc)-L-asparaginyl-[protein] (N-glucan mannose isomer 9A1,2,3B1,2,3) + 4 H2O = N(4)-(alpha-D-Man-(1-&gt;3)-[alpha-D-Man-(1-&gt;3)-[alpha-D-Man-(1-&gt;6)]-alpha-D-Man-(1-&gt;6)]-beta-D-Man-(1-&gt;4)-beta-D-GlcNAc-(1-&gt;4)-beta-D-GlcNAc)-L-asparaginyl-[protein] (N-glucan mannose isomer 5A1,2) + 4 beta-D-mannose</text>
        <dbReference type="Rhea" id="RHEA:56008"/>
        <dbReference type="Rhea" id="RHEA-COMP:14356"/>
        <dbReference type="Rhea" id="RHEA-COMP:14367"/>
        <dbReference type="ChEBI" id="CHEBI:15377"/>
        <dbReference type="ChEBI" id="CHEBI:28563"/>
        <dbReference type="ChEBI" id="CHEBI:59087"/>
        <dbReference type="ChEBI" id="CHEBI:139493"/>
        <dbReference type="EC" id="3.2.1.113"/>
    </reaction>
</comment>
<name>A0A024SFE9_HYPJR</name>
<dbReference type="InterPro" id="IPR036026">
    <property type="entry name" value="Seven-hairpin_glycosidases"/>
</dbReference>
<evidence type="ECO:0000256" key="9">
    <source>
        <dbReference type="ARBA" id="ARBA00047669"/>
    </source>
</evidence>
<keyword evidence="8 13" id="KW-0326">Glycosidase</keyword>
<feature type="active site" evidence="11">
    <location>
        <position position="413"/>
    </location>
</feature>
<evidence type="ECO:0000256" key="14">
    <source>
        <dbReference type="SAM" id="SignalP"/>
    </source>
</evidence>
<proteinExistence type="inferred from homology"/>
<dbReference type="PANTHER" id="PTHR11742:SF101">
    <property type="entry name" value="MANNOSYL-OLIGOSACCHARIDE ALPHA-1,2-MANNOSIDASE 1B"/>
    <property type="match status" value="1"/>
</dbReference>
<comment type="similarity">
    <text evidence="3 13">Belongs to the glycosyl hydrolase 47 family.</text>
</comment>
<dbReference type="PANTHER" id="PTHR11742">
    <property type="entry name" value="MANNOSYL-OLIGOSACCHARIDE ALPHA-1,2-MANNOSIDASE-RELATED"/>
    <property type="match status" value="1"/>
</dbReference>
<evidence type="ECO:0000256" key="4">
    <source>
        <dbReference type="ARBA" id="ARBA00022729"/>
    </source>
</evidence>
<keyword evidence="12" id="KW-0479">Metal-binding</keyword>
<dbReference type="KEGG" id="trr:M419DRAFT_122299"/>
<evidence type="ECO:0000256" key="6">
    <source>
        <dbReference type="ARBA" id="ARBA00023157"/>
    </source>
</evidence>
<dbReference type="GO" id="GO:0036503">
    <property type="term" value="P:ERAD pathway"/>
    <property type="evidence" value="ECO:0007669"/>
    <property type="project" value="UniProtKB-ARBA"/>
</dbReference>
<evidence type="ECO:0000256" key="3">
    <source>
        <dbReference type="ARBA" id="ARBA00007658"/>
    </source>
</evidence>
<evidence type="ECO:0000256" key="8">
    <source>
        <dbReference type="ARBA" id="ARBA00023295"/>
    </source>
</evidence>
<evidence type="ECO:0000256" key="12">
    <source>
        <dbReference type="PIRSR" id="PIRSR601382-2"/>
    </source>
</evidence>
<keyword evidence="4 14" id="KW-0732">Signal</keyword>
<dbReference type="Pfam" id="PF01532">
    <property type="entry name" value="Glyco_hydro_47"/>
    <property type="match status" value="1"/>
</dbReference>
<evidence type="ECO:0000313" key="15">
    <source>
        <dbReference type="EMBL" id="ETS04310.1"/>
    </source>
</evidence>
<evidence type="ECO:0000256" key="1">
    <source>
        <dbReference type="ARBA" id="ARBA00001913"/>
    </source>
</evidence>
<dbReference type="InterPro" id="IPR050749">
    <property type="entry name" value="Glycosyl_Hydrolase_47"/>
</dbReference>
<dbReference type="GO" id="GO:0005975">
    <property type="term" value="P:carbohydrate metabolic process"/>
    <property type="evidence" value="ECO:0007669"/>
    <property type="project" value="InterPro"/>
</dbReference>